<evidence type="ECO:0000313" key="6">
    <source>
        <dbReference type="Proteomes" id="UP001172159"/>
    </source>
</evidence>
<name>A0AA39ZPA6_9PEZI</name>
<accession>A0AA39ZPA6</accession>
<proteinExistence type="inferred from homology"/>
<keyword evidence="6" id="KW-1185">Reference proteome</keyword>
<reference evidence="5" key="1">
    <citation type="submission" date="2023-06" db="EMBL/GenBank/DDBJ databases">
        <title>Genome-scale phylogeny and comparative genomics of the fungal order Sordariales.</title>
        <authorList>
            <consortium name="Lawrence Berkeley National Laboratory"/>
            <person name="Hensen N."/>
            <person name="Bonometti L."/>
            <person name="Westerberg I."/>
            <person name="Brannstrom I.O."/>
            <person name="Guillou S."/>
            <person name="Cros-Aarteil S."/>
            <person name="Calhoun S."/>
            <person name="Haridas S."/>
            <person name="Kuo A."/>
            <person name="Mondo S."/>
            <person name="Pangilinan J."/>
            <person name="Riley R."/>
            <person name="Labutti K."/>
            <person name="Andreopoulos B."/>
            <person name="Lipzen A."/>
            <person name="Chen C."/>
            <person name="Yanf M."/>
            <person name="Daum C."/>
            <person name="Ng V."/>
            <person name="Clum A."/>
            <person name="Steindorff A."/>
            <person name="Ohm R."/>
            <person name="Martin F."/>
            <person name="Silar P."/>
            <person name="Natvig D."/>
            <person name="Lalanne C."/>
            <person name="Gautier V."/>
            <person name="Ament-Velasquez S.L."/>
            <person name="Kruys A."/>
            <person name="Hutchinson M.I."/>
            <person name="Powell A.J."/>
            <person name="Barry K."/>
            <person name="Miller A.N."/>
            <person name="Grigoriev I.V."/>
            <person name="Debuchy R."/>
            <person name="Gladieux P."/>
            <person name="Thoren M.H."/>
            <person name="Johannesson H."/>
        </authorList>
    </citation>
    <scope>NUCLEOTIDE SEQUENCE</scope>
    <source>
        <strain evidence="5">CBS 540.89</strain>
    </source>
</reference>
<organism evidence="5 6">
    <name type="scientific">Apiosordaria backusii</name>
    <dbReference type="NCBI Taxonomy" id="314023"/>
    <lineage>
        <taxon>Eukaryota</taxon>
        <taxon>Fungi</taxon>
        <taxon>Dikarya</taxon>
        <taxon>Ascomycota</taxon>
        <taxon>Pezizomycotina</taxon>
        <taxon>Sordariomycetes</taxon>
        <taxon>Sordariomycetidae</taxon>
        <taxon>Sordariales</taxon>
        <taxon>Lasiosphaeriaceae</taxon>
        <taxon>Apiosordaria</taxon>
    </lineage>
</organism>
<dbReference type="EMBL" id="JAUKTV010000031">
    <property type="protein sequence ID" value="KAK0701173.1"/>
    <property type="molecule type" value="Genomic_DNA"/>
</dbReference>
<keyword evidence="2" id="KW-0547">Nucleotide-binding</keyword>
<dbReference type="GO" id="GO:0016651">
    <property type="term" value="F:oxidoreductase activity, acting on NAD(P)H"/>
    <property type="evidence" value="ECO:0007669"/>
    <property type="project" value="InterPro"/>
</dbReference>
<protein>
    <submittedName>
        <fullName evidence="5">Chaperonin 10-like protein</fullName>
    </submittedName>
</protein>
<evidence type="ECO:0000256" key="2">
    <source>
        <dbReference type="ARBA" id="ARBA00022741"/>
    </source>
</evidence>
<dbReference type="Pfam" id="PF08240">
    <property type="entry name" value="ADH_N"/>
    <property type="match status" value="1"/>
</dbReference>
<keyword evidence="3" id="KW-0560">Oxidoreductase</keyword>
<comment type="similarity">
    <text evidence="1">Belongs to the zinc-containing alcohol dehydrogenase family.</text>
</comment>
<dbReference type="AlphaFoldDB" id="A0AA39ZPA6"/>
<evidence type="ECO:0000256" key="1">
    <source>
        <dbReference type="ARBA" id="ARBA00008072"/>
    </source>
</evidence>
<dbReference type="Gene3D" id="3.90.180.10">
    <property type="entry name" value="Medium-chain alcohol dehydrogenases, catalytic domain"/>
    <property type="match status" value="1"/>
</dbReference>
<evidence type="ECO:0000256" key="3">
    <source>
        <dbReference type="ARBA" id="ARBA00023002"/>
    </source>
</evidence>
<dbReference type="InterPro" id="IPR047122">
    <property type="entry name" value="Trans-enoyl_RdTase-like"/>
</dbReference>
<feature type="domain" description="Alcohol dehydrogenase-like N-terminal" evidence="4">
    <location>
        <begin position="11"/>
        <end position="68"/>
    </location>
</feature>
<evidence type="ECO:0000313" key="5">
    <source>
        <dbReference type="EMBL" id="KAK0701173.1"/>
    </source>
</evidence>
<sequence length="85" mass="8441">LSHNVPVPSLGDDMILVKTAAVSVNPVDTKMVGGYVTPGSIAGCDFAGKVVAIGSAVKSIAIGDRVCGAVMGMNPLQPDVGAFAN</sequence>
<dbReference type="SUPFAM" id="SSF50129">
    <property type="entry name" value="GroES-like"/>
    <property type="match status" value="1"/>
</dbReference>
<dbReference type="PANTHER" id="PTHR45348:SF1">
    <property type="entry name" value="TRANS-ENOYL REDUCTASE STHE"/>
    <property type="match status" value="1"/>
</dbReference>
<feature type="non-terminal residue" evidence="5">
    <location>
        <position position="1"/>
    </location>
</feature>
<dbReference type="GO" id="GO:0000166">
    <property type="term" value="F:nucleotide binding"/>
    <property type="evidence" value="ECO:0007669"/>
    <property type="project" value="UniProtKB-KW"/>
</dbReference>
<evidence type="ECO:0000259" key="4">
    <source>
        <dbReference type="Pfam" id="PF08240"/>
    </source>
</evidence>
<dbReference type="InterPro" id="IPR013154">
    <property type="entry name" value="ADH-like_N"/>
</dbReference>
<comment type="caution">
    <text evidence="5">The sequence shown here is derived from an EMBL/GenBank/DDBJ whole genome shotgun (WGS) entry which is preliminary data.</text>
</comment>
<dbReference type="PANTHER" id="PTHR45348">
    <property type="entry name" value="HYPOTHETICAL OXIDOREDUCTASE (EUROFUNG)"/>
    <property type="match status" value="1"/>
</dbReference>
<dbReference type="InterPro" id="IPR011032">
    <property type="entry name" value="GroES-like_sf"/>
</dbReference>
<gene>
    <name evidence="5" type="ORF">B0T21DRAFT_300680</name>
</gene>
<dbReference type="Proteomes" id="UP001172159">
    <property type="component" value="Unassembled WGS sequence"/>
</dbReference>